<dbReference type="InterPro" id="IPR029035">
    <property type="entry name" value="DHS-like_NAD/FAD-binding_dom"/>
</dbReference>
<evidence type="ECO:0000313" key="6">
    <source>
        <dbReference type="EMBL" id="MCF4005585.1"/>
    </source>
</evidence>
<dbReference type="HAMAP" id="MF_01121">
    <property type="entry name" value="Sirtuin_ClassIII"/>
    <property type="match status" value="1"/>
</dbReference>
<dbReference type="EMBL" id="JAKGSI010000001">
    <property type="protein sequence ID" value="MCF4005585.1"/>
    <property type="molecule type" value="Genomic_DNA"/>
</dbReference>
<evidence type="ECO:0000256" key="2">
    <source>
        <dbReference type="ARBA" id="ARBA00023027"/>
    </source>
</evidence>
<comment type="caution">
    <text evidence="6">The sequence shown here is derived from an EMBL/GenBank/DDBJ whole genome shotgun (WGS) entry which is preliminary data.</text>
</comment>
<comment type="catalytic activity">
    <reaction evidence="3">
        <text>N(6)-acetyl-L-lysyl-[protein] + NAD(+) + H2O = 2''-O-acetyl-ADP-D-ribose + nicotinamide + L-lysyl-[protein]</text>
        <dbReference type="Rhea" id="RHEA:43636"/>
        <dbReference type="Rhea" id="RHEA-COMP:9752"/>
        <dbReference type="Rhea" id="RHEA-COMP:10731"/>
        <dbReference type="ChEBI" id="CHEBI:15377"/>
        <dbReference type="ChEBI" id="CHEBI:17154"/>
        <dbReference type="ChEBI" id="CHEBI:29969"/>
        <dbReference type="ChEBI" id="CHEBI:57540"/>
        <dbReference type="ChEBI" id="CHEBI:61930"/>
        <dbReference type="ChEBI" id="CHEBI:83767"/>
        <dbReference type="EC" id="2.3.1.286"/>
    </reaction>
</comment>
<accession>A0A9X1TX18</accession>
<comment type="cofactor">
    <cofactor evidence="3">
        <name>Zn(2+)</name>
        <dbReference type="ChEBI" id="CHEBI:29105"/>
    </cofactor>
    <text evidence="3">Binds 1 zinc ion per subunit.</text>
</comment>
<feature type="binding site" evidence="3">
    <location>
        <position position="69"/>
    </location>
    <ligand>
        <name>substrate</name>
    </ligand>
</feature>
<dbReference type="InterPro" id="IPR026590">
    <property type="entry name" value="Ssirtuin_cat_dom"/>
</dbReference>
<dbReference type="AlphaFoldDB" id="A0A9X1TX18"/>
<dbReference type="GO" id="GO:0070403">
    <property type="term" value="F:NAD+ binding"/>
    <property type="evidence" value="ECO:0007669"/>
    <property type="project" value="UniProtKB-UniRule"/>
</dbReference>
<dbReference type="GO" id="GO:0005737">
    <property type="term" value="C:cytoplasm"/>
    <property type="evidence" value="ECO:0007669"/>
    <property type="project" value="UniProtKB-SubCell"/>
</dbReference>
<evidence type="ECO:0000313" key="7">
    <source>
        <dbReference type="Proteomes" id="UP001139336"/>
    </source>
</evidence>
<feature type="binding site" evidence="3 4">
    <location>
        <position position="134"/>
    </location>
    <ligand>
        <name>Zn(2+)</name>
        <dbReference type="ChEBI" id="CHEBI:29105"/>
    </ligand>
</feature>
<dbReference type="Gene3D" id="3.40.50.1220">
    <property type="entry name" value="TPP-binding domain"/>
    <property type="match status" value="1"/>
</dbReference>
<dbReference type="Gene3D" id="3.30.1600.10">
    <property type="entry name" value="SIR2/SIRT2 'Small Domain"/>
    <property type="match status" value="1"/>
</dbReference>
<comment type="subcellular location">
    <subcellularLocation>
        <location evidence="3">Cytoplasm</location>
    </subcellularLocation>
</comment>
<dbReference type="EC" id="2.3.1.286" evidence="3"/>
<keyword evidence="3 4" id="KW-0479">Metal-binding</keyword>
<dbReference type="Pfam" id="PF02146">
    <property type="entry name" value="SIR2"/>
    <property type="match status" value="1"/>
</dbReference>
<dbReference type="SUPFAM" id="SSF52467">
    <property type="entry name" value="DHS-like NAD/FAD-binding domain"/>
    <property type="match status" value="1"/>
</dbReference>
<comment type="similarity">
    <text evidence="3">Belongs to the sirtuin family. Class III subfamily.</text>
</comment>
<feature type="binding site" evidence="3">
    <location>
        <begin position="208"/>
        <end position="210"/>
    </location>
    <ligand>
        <name>NAD(+)</name>
        <dbReference type="ChEBI" id="CHEBI:57540"/>
    </ligand>
</feature>
<dbReference type="GO" id="GO:0036055">
    <property type="term" value="F:protein-succinyllysine desuccinylase activity"/>
    <property type="evidence" value="ECO:0007669"/>
    <property type="project" value="UniProtKB-UniRule"/>
</dbReference>
<protein>
    <recommendedName>
        <fullName evidence="3">NAD-dependent protein deacylase</fullName>
        <ecNumber evidence="3">2.3.1.286</ecNumber>
    </recommendedName>
    <alternativeName>
        <fullName evidence="3">Regulatory protein SIR2 homolog</fullName>
    </alternativeName>
</protein>
<dbReference type="PANTHER" id="PTHR11085:SF4">
    <property type="entry name" value="NAD-DEPENDENT PROTEIN DEACYLASE"/>
    <property type="match status" value="1"/>
</dbReference>
<comment type="catalytic activity">
    <reaction evidence="3">
        <text>N(6)-succinyl-L-lysyl-[protein] + NAD(+) + H2O = 2''-O-succinyl-ADP-D-ribose + nicotinamide + L-lysyl-[protein]</text>
        <dbReference type="Rhea" id="RHEA:47668"/>
        <dbReference type="Rhea" id="RHEA-COMP:9752"/>
        <dbReference type="Rhea" id="RHEA-COMP:11877"/>
        <dbReference type="ChEBI" id="CHEBI:15377"/>
        <dbReference type="ChEBI" id="CHEBI:17154"/>
        <dbReference type="ChEBI" id="CHEBI:29969"/>
        <dbReference type="ChEBI" id="CHEBI:57540"/>
        <dbReference type="ChEBI" id="CHEBI:87830"/>
        <dbReference type="ChEBI" id="CHEBI:87832"/>
    </reaction>
</comment>
<comment type="caution">
    <text evidence="3">Lacks conserved residue(s) required for the propagation of feature annotation.</text>
</comment>
<dbReference type="CDD" id="cd01412">
    <property type="entry name" value="SIRT5_Af1_CobB"/>
    <property type="match status" value="1"/>
</dbReference>
<keyword evidence="3 4" id="KW-0862">Zinc</keyword>
<evidence type="ECO:0000256" key="1">
    <source>
        <dbReference type="ARBA" id="ARBA00022679"/>
    </source>
</evidence>
<dbReference type="PROSITE" id="PS50305">
    <property type="entry name" value="SIRTUIN"/>
    <property type="match status" value="1"/>
</dbReference>
<dbReference type="Proteomes" id="UP001139336">
    <property type="component" value="Unassembled WGS sequence"/>
</dbReference>
<dbReference type="InterPro" id="IPR027546">
    <property type="entry name" value="Sirtuin_class_III"/>
</dbReference>
<evidence type="ECO:0000256" key="3">
    <source>
        <dbReference type="HAMAP-Rule" id="MF_01121"/>
    </source>
</evidence>
<feature type="binding site" evidence="3">
    <location>
        <position position="252"/>
    </location>
    <ligand>
        <name>NAD(+)</name>
        <dbReference type="ChEBI" id="CHEBI:57540"/>
    </ligand>
</feature>
<feature type="active site" description="Proton acceptor" evidence="3 4">
    <location>
        <position position="123"/>
    </location>
</feature>
<dbReference type="GO" id="GO:0036054">
    <property type="term" value="F:protein-malonyllysine demalonylase activity"/>
    <property type="evidence" value="ECO:0007669"/>
    <property type="project" value="InterPro"/>
</dbReference>
<keyword evidence="1" id="KW-0808">Transferase</keyword>
<name>A0A9X1TX18_9CORY</name>
<feature type="binding site" evidence="3">
    <location>
        <position position="72"/>
    </location>
    <ligand>
        <name>substrate</name>
    </ligand>
</feature>
<dbReference type="RefSeq" id="WP_236117399.1">
    <property type="nucleotide sequence ID" value="NZ_JAKGSI010000001.1"/>
</dbReference>
<reference evidence="6" key="1">
    <citation type="submission" date="2022-01" db="EMBL/GenBank/DDBJ databases">
        <title>Corynebacterium sp. nov isolated from isolated from the feces of the greater white-fronted geese (Anser albifrons) at Poyang Lake, PR China.</title>
        <authorList>
            <person name="Liu Q."/>
        </authorList>
    </citation>
    <scope>NUCLEOTIDE SEQUENCE</scope>
    <source>
        <strain evidence="6">JCM 32435</strain>
    </source>
</reference>
<feature type="binding site" evidence="3 4">
    <location>
        <position position="171"/>
    </location>
    <ligand>
        <name>Zn(2+)</name>
        <dbReference type="ChEBI" id="CHEBI:29105"/>
    </ligand>
</feature>
<dbReference type="NCBIfam" id="NF001753">
    <property type="entry name" value="PRK00481.1-3"/>
    <property type="match status" value="1"/>
</dbReference>
<comment type="function">
    <text evidence="3">NAD-dependent lysine deacetylase and desuccinylase that specifically removes acetyl and succinyl groups on target proteins. Modulates the activities of several proteins which are inactive in their acylated form.</text>
</comment>
<dbReference type="InterPro" id="IPR003000">
    <property type="entry name" value="Sirtuin"/>
</dbReference>
<gene>
    <name evidence="3" type="primary">cobB</name>
    <name evidence="6" type="ORF">L1O03_00085</name>
</gene>
<dbReference type="GO" id="GO:0017136">
    <property type="term" value="F:histone deacetylase activity, NAD-dependent"/>
    <property type="evidence" value="ECO:0007669"/>
    <property type="project" value="TreeGrafter"/>
</dbReference>
<keyword evidence="3" id="KW-0963">Cytoplasm</keyword>
<evidence type="ECO:0000256" key="4">
    <source>
        <dbReference type="PROSITE-ProRule" id="PRU00236"/>
    </source>
</evidence>
<dbReference type="InterPro" id="IPR026591">
    <property type="entry name" value="Sirtuin_cat_small_dom_sf"/>
</dbReference>
<sequence>MRDQQLEHALDLCRGARRINVFTGAGMSAESGLDTYRDATTGVWSHVDPQAMASIDAWARDPEPMWAWYLWRAALSRHADPNAGHRALAAWEQLPGVEAITITTQNIDDLHERGGSSEIIHLHGSLFDYRCTICSRPWRGGVSLPLVPDDDTPAHPAGPSARLRPPRCPLCGNLIRPGVVWFGEPLPEREWDAAERAMASADLVLIVGTSGVVFPAAGLPRIAAELGTPILEISPEPTDLTRLCDYSWRSTAATGLPALVDALAGLS</sequence>
<comment type="domain">
    <text evidence="3">2 residues (Tyr-69 and Arg-72) present in a large hydrophobic pocket are probably involved in substrate specificity. They are important for desuccinylation activity, but dispensable for deacetylation activity.</text>
</comment>
<proteinExistence type="inferred from homology"/>
<feature type="domain" description="Deacetylase sirtuin-type" evidence="5">
    <location>
        <begin position="1"/>
        <end position="267"/>
    </location>
</feature>
<organism evidence="6 7">
    <name type="scientific">Corynebacterium uropygiale</name>
    <dbReference type="NCBI Taxonomy" id="1775911"/>
    <lineage>
        <taxon>Bacteria</taxon>
        <taxon>Bacillati</taxon>
        <taxon>Actinomycetota</taxon>
        <taxon>Actinomycetes</taxon>
        <taxon>Mycobacteriales</taxon>
        <taxon>Corynebacteriaceae</taxon>
        <taxon>Corynebacterium</taxon>
    </lineage>
</organism>
<evidence type="ECO:0000259" key="5">
    <source>
        <dbReference type="PROSITE" id="PS50305"/>
    </source>
</evidence>
<keyword evidence="2 3" id="KW-0520">NAD</keyword>
<feature type="binding site" evidence="3 4">
    <location>
        <position position="131"/>
    </location>
    <ligand>
        <name>Zn(2+)</name>
        <dbReference type="ChEBI" id="CHEBI:29105"/>
    </ligand>
</feature>
<dbReference type="InterPro" id="IPR050134">
    <property type="entry name" value="NAD-dep_sirtuin_deacylases"/>
</dbReference>
<dbReference type="PANTHER" id="PTHR11085">
    <property type="entry name" value="NAD-DEPENDENT PROTEIN DEACYLASE SIRTUIN-5, MITOCHONDRIAL-RELATED"/>
    <property type="match status" value="1"/>
</dbReference>
<feature type="binding site" evidence="3 4">
    <location>
        <position position="168"/>
    </location>
    <ligand>
        <name>Zn(2+)</name>
        <dbReference type="ChEBI" id="CHEBI:29105"/>
    </ligand>
</feature>
<dbReference type="GO" id="GO:0008270">
    <property type="term" value="F:zinc ion binding"/>
    <property type="evidence" value="ECO:0007669"/>
    <property type="project" value="UniProtKB-UniRule"/>
</dbReference>
<keyword evidence="7" id="KW-1185">Reference proteome</keyword>
<feature type="binding site" evidence="3">
    <location>
        <begin position="105"/>
        <end position="108"/>
    </location>
    <ligand>
        <name>NAD(+)</name>
        <dbReference type="ChEBI" id="CHEBI:57540"/>
    </ligand>
</feature>